<evidence type="ECO:0000313" key="2">
    <source>
        <dbReference type="Proteomes" id="UP001633002"/>
    </source>
</evidence>
<organism evidence="1 2">
    <name type="scientific">Riccia sorocarpa</name>
    <dbReference type="NCBI Taxonomy" id="122646"/>
    <lineage>
        <taxon>Eukaryota</taxon>
        <taxon>Viridiplantae</taxon>
        <taxon>Streptophyta</taxon>
        <taxon>Embryophyta</taxon>
        <taxon>Marchantiophyta</taxon>
        <taxon>Marchantiopsida</taxon>
        <taxon>Marchantiidae</taxon>
        <taxon>Marchantiales</taxon>
        <taxon>Ricciaceae</taxon>
        <taxon>Riccia</taxon>
    </lineage>
</organism>
<dbReference type="EMBL" id="JBJQOH010000002">
    <property type="protein sequence ID" value="KAL3697544.1"/>
    <property type="molecule type" value="Genomic_DNA"/>
</dbReference>
<keyword evidence="2" id="KW-1185">Reference proteome</keyword>
<reference evidence="1 2" key="1">
    <citation type="submission" date="2024-09" db="EMBL/GenBank/DDBJ databases">
        <title>Chromosome-scale assembly of Riccia sorocarpa.</title>
        <authorList>
            <person name="Paukszto L."/>
        </authorList>
    </citation>
    <scope>NUCLEOTIDE SEQUENCE [LARGE SCALE GENOMIC DNA]</scope>
    <source>
        <strain evidence="1">LP-2024</strain>
        <tissue evidence="1">Aerial parts of the thallus</tissue>
    </source>
</reference>
<comment type="caution">
    <text evidence="1">The sequence shown here is derived from an EMBL/GenBank/DDBJ whole genome shotgun (WGS) entry which is preliminary data.</text>
</comment>
<accession>A0ABD3I4U3</accession>
<evidence type="ECO:0000313" key="1">
    <source>
        <dbReference type="EMBL" id="KAL3697544.1"/>
    </source>
</evidence>
<protein>
    <submittedName>
        <fullName evidence="1">Uncharacterized protein</fullName>
    </submittedName>
</protein>
<dbReference type="AlphaFoldDB" id="A0ABD3I4U3"/>
<sequence length="217" mass="23690">MSRTVHLFQMVQPDTDPLSMGLIGFKNGDTLASIRSSLETTCVFSSFQFWDARVSSPVHPKLESIIFVEECEGKVFVFETAEFPSTSQRDSSASVVTGFVTFDATDPNTRSSAPDLTVGSAVVSVSCEMTLAGEVENSAPSITTGGHLKVVSDQTASVQHQVAELQQLLQSKDVTCAKFKTAVEVEWQKVADFYSKILTWLMGLSILLIGQKRRRSP</sequence>
<gene>
    <name evidence="1" type="ORF">R1sor_011620</name>
</gene>
<dbReference type="Proteomes" id="UP001633002">
    <property type="component" value="Unassembled WGS sequence"/>
</dbReference>
<proteinExistence type="predicted"/>
<name>A0ABD3I4U3_9MARC</name>